<dbReference type="GeneID" id="108631392"/>
<keyword evidence="3 5" id="KW-1133">Transmembrane helix</keyword>
<dbReference type="GO" id="GO:0005743">
    <property type="term" value="C:mitochondrial inner membrane"/>
    <property type="evidence" value="ECO:0007669"/>
    <property type="project" value="TreeGrafter"/>
</dbReference>
<dbReference type="RefSeq" id="XP_017890736.1">
    <property type="nucleotide sequence ID" value="XM_018035247.2"/>
</dbReference>
<evidence type="ECO:0000313" key="6">
    <source>
        <dbReference type="Proteomes" id="UP000694925"/>
    </source>
</evidence>
<evidence type="ECO:0000256" key="1">
    <source>
        <dbReference type="ARBA" id="ARBA00004141"/>
    </source>
</evidence>
<dbReference type="InterPro" id="IPR006214">
    <property type="entry name" value="Bax_inhibitor_1-related"/>
</dbReference>
<evidence type="ECO:0000256" key="2">
    <source>
        <dbReference type="ARBA" id="ARBA00022692"/>
    </source>
</evidence>
<keyword evidence="2 5" id="KW-0812">Transmembrane</keyword>
<dbReference type="RefSeq" id="XP_017890735.1">
    <property type="nucleotide sequence ID" value="XM_018035246.2"/>
</dbReference>
<dbReference type="Proteomes" id="UP000694925">
    <property type="component" value="Unplaced"/>
</dbReference>
<gene>
    <name evidence="7 8" type="primary">LOC108631392</name>
</gene>
<dbReference type="InterPro" id="IPR035871">
    <property type="entry name" value="GHITM"/>
</dbReference>
<keyword evidence="6" id="KW-1185">Reference proteome</keyword>
<evidence type="ECO:0000256" key="4">
    <source>
        <dbReference type="ARBA" id="ARBA00023136"/>
    </source>
</evidence>
<protein>
    <submittedName>
        <fullName evidence="7 8">Growth hormone-inducible transmembrane protein-like</fullName>
    </submittedName>
</protein>
<comment type="subcellular location">
    <subcellularLocation>
        <location evidence="1">Membrane</location>
        <topology evidence="1">Multi-pass membrane protein</topology>
    </subcellularLocation>
</comment>
<accession>A0AAJ7JEC9</accession>
<sequence>MMLARVCRSGVSPNLISLLKSPATSKSFIPRIQSSRLFANDGRHTFARSARRSATISEQAAAPAGETAFSLGKGALAGGAVIGLGSLCYYGLGFSPSMGTIDYVKYWPQHVKERIRTTYMYLGASILSSTAAAAICLRSPVIMNMVMRQGWVSMLVTIAAVWGSGIMLQSIPYKEGFGAKQLAWLAHTGTVGAILAPLYLLGGPLVLRAAWYTASIVGGLSIVAVCAPNETFLKMGGPLAIGLGVVFASSVGSMFLPPTTALGSGLYSMSLYGGLILFSMLLLYDTQRIIKQAETYPVHEHMVRPYDPINNAISVYMDVVNIFVRILTLLAGGGNRRQK</sequence>
<evidence type="ECO:0000256" key="3">
    <source>
        <dbReference type="ARBA" id="ARBA00022989"/>
    </source>
</evidence>
<feature type="transmembrane region" description="Helical" evidence="5">
    <location>
        <begin position="209"/>
        <end position="227"/>
    </location>
</feature>
<dbReference type="KEGG" id="ccal:108631392"/>
<comment type="similarity">
    <text evidence="5">Belongs to the BI1 family.</text>
</comment>
<organism evidence="6 8">
    <name type="scientific">Ceratina calcarata</name>
    <dbReference type="NCBI Taxonomy" id="156304"/>
    <lineage>
        <taxon>Eukaryota</taxon>
        <taxon>Metazoa</taxon>
        <taxon>Ecdysozoa</taxon>
        <taxon>Arthropoda</taxon>
        <taxon>Hexapoda</taxon>
        <taxon>Insecta</taxon>
        <taxon>Pterygota</taxon>
        <taxon>Neoptera</taxon>
        <taxon>Endopterygota</taxon>
        <taxon>Hymenoptera</taxon>
        <taxon>Apocrita</taxon>
        <taxon>Aculeata</taxon>
        <taxon>Apoidea</taxon>
        <taxon>Anthophila</taxon>
        <taxon>Apidae</taxon>
        <taxon>Ceratina</taxon>
        <taxon>Zadontomerus</taxon>
    </lineage>
</organism>
<feature type="transmembrane region" description="Helical" evidence="5">
    <location>
        <begin position="119"/>
        <end position="143"/>
    </location>
</feature>
<feature type="transmembrane region" description="Helical" evidence="5">
    <location>
        <begin position="239"/>
        <end position="256"/>
    </location>
</feature>
<dbReference type="PANTHER" id="PTHR23291:SF112">
    <property type="entry name" value="GROWTH HORMONE-INDUCIBLE TRANSMEMBRANE PROTEIN"/>
    <property type="match status" value="1"/>
</dbReference>
<name>A0AAJ7JEC9_9HYME</name>
<keyword evidence="4 5" id="KW-0472">Membrane</keyword>
<feature type="transmembrane region" description="Helical" evidence="5">
    <location>
        <begin position="182"/>
        <end position="203"/>
    </location>
</feature>
<evidence type="ECO:0000313" key="7">
    <source>
        <dbReference type="RefSeq" id="XP_017890735.1"/>
    </source>
</evidence>
<evidence type="ECO:0000313" key="8">
    <source>
        <dbReference type="RefSeq" id="XP_017890736.1"/>
    </source>
</evidence>
<proteinExistence type="inferred from homology"/>
<dbReference type="Pfam" id="PF01027">
    <property type="entry name" value="Bax1-I"/>
    <property type="match status" value="1"/>
</dbReference>
<feature type="transmembrane region" description="Helical" evidence="5">
    <location>
        <begin position="262"/>
        <end position="284"/>
    </location>
</feature>
<reference evidence="7 8" key="1">
    <citation type="submission" date="2025-04" db="UniProtKB">
        <authorList>
            <consortium name="RefSeq"/>
        </authorList>
    </citation>
    <scope>IDENTIFICATION</scope>
    <source>
        <tissue evidence="7 8">Whole body</tissue>
    </source>
</reference>
<evidence type="ECO:0000256" key="5">
    <source>
        <dbReference type="RuleBase" id="RU004379"/>
    </source>
</evidence>
<dbReference type="AlphaFoldDB" id="A0AAJ7JEC9"/>
<dbReference type="PANTHER" id="PTHR23291">
    <property type="entry name" value="BAX INHIBITOR-RELATED"/>
    <property type="match status" value="1"/>
</dbReference>
<dbReference type="CDD" id="cd10431">
    <property type="entry name" value="GHITM"/>
    <property type="match status" value="1"/>
</dbReference>
<feature type="transmembrane region" description="Helical" evidence="5">
    <location>
        <begin position="149"/>
        <end position="170"/>
    </location>
</feature>